<proteinExistence type="predicted"/>
<accession>A0A657LS88</accession>
<sequence length="433" mass="49330">MKRLLEAELIYGRLLEISEPHLIARYNKALQGFGLRPTALTAFSIDMTGFSPEIADELGDRDYLDPNRVNRRFIIMTPDQAELPVVHTSFSNTAALMHEFFNANSRAINAVTIKDALYGEIEDSVSVVNDIDDLLSINEVRFRVLSAEDMLGKAAELRALADRLKSVPTAWADDVLLNRMVELAKVTGDIRQNALVPDQLVFRHDAFWANHFGGVYVFLDEKTTTVICDPSVPGFRRSRPWQVGYIGLNDHQRIFEFLASTNRLQLPQASWVESSGLYQHRADMVIRSLINEADPTTDQTAIDRIWLQTWMHGNTERVSKNGLYPFLQEMIRTVATTGTVKMQDVAPARRFLLVRAAPAHPDQWLTNRLIAQLVSQDFVSRFIFDKQGFYAAYDHYSEKFRDYVVATLSGTYLMDKAAFRRRLYGLKEDNNNA</sequence>
<dbReference type="InterPro" id="IPR046578">
    <property type="entry name" value="DUF6638"/>
</dbReference>
<dbReference type="AlphaFoldDB" id="A0A657LS88"/>
<gene>
    <name evidence="1" type="ORF">AX760_03025</name>
</gene>
<evidence type="ECO:0000313" key="2">
    <source>
        <dbReference type="Proteomes" id="UP000182661"/>
    </source>
</evidence>
<dbReference type="OrthoDB" id="8430253at2"/>
<organism evidence="1 2">
    <name type="scientific">Pararhizobium antarcticum</name>
    <dbReference type="NCBI Taxonomy" id="1798805"/>
    <lineage>
        <taxon>Bacteria</taxon>
        <taxon>Pseudomonadati</taxon>
        <taxon>Pseudomonadota</taxon>
        <taxon>Alphaproteobacteria</taxon>
        <taxon>Hyphomicrobiales</taxon>
        <taxon>Rhizobiaceae</taxon>
        <taxon>Rhizobium/Agrobacterium group</taxon>
        <taxon>Pararhizobium</taxon>
    </lineage>
</organism>
<dbReference type="Proteomes" id="UP000182661">
    <property type="component" value="Unassembled WGS sequence"/>
</dbReference>
<dbReference type="Pfam" id="PF20343">
    <property type="entry name" value="DUF6638"/>
    <property type="match status" value="1"/>
</dbReference>
<keyword evidence="2" id="KW-1185">Reference proteome</keyword>
<dbReference type="RefSeq" id="WP_071833191.1">
    <property type="nucleotide sequence ID" value="NZ_LSRP01000085.1"/>
</dbReference>
<comment type="caution">
    <text evidence="1">The sequence shown here is derived from an EMBL/GenBank/DDBJ whole genome shotgun (WGS) entry which is preliminary data.</text>
</comment>
<protein>
    <submittedName>
        <fullName evidence="1">Uncharacterized protein</fullName>
    </submittedName>
</protein>
<dbReference type="EMBL" id="LSRP01000085">
    <property type="protein sequence ID" value="OJF96851.1"/>
    <property type="molecule type" value="Genomic_DNA"/>
</dbReference>
<evidence type="ECO:0000313" key="1">
    <source>
        <dbReference type="EMBL" id="OJF96851.1"/>
    </source>
</evidence>
<reference evidence="1 2" key="1">
    <citation type="submission" date="2016-02" db="EMBL/GenBank/DDBJ databases">
        <title>Genome sequencing of a beta-galactosidase producing bacteria Rhizobium sp. 59.</title>
        <authorList>
            <person name="Wang D."/>
            <person name="Kot W."/>
            <person name="Qin Y."/>
            <person name="Hansen L."/>
            <person name="Naqvi K."/>
            <person name="Rensing C."/>
        </authorList>
    </citation>
    <scope>NUCLEOTIDE SEQUENCE [LARGE SCALE GENOMIC DNA]</scope>
    <source>
        <strain evidence="1 2">59</strain>
    </source>
</reference>
<name>A0A657LS88_9HYPH</name>